<reference evidence="5" key="1">
    <citation type="submission" date="2020-11" db="EMBL/GenBank/DDBJ databases">
        <title>Nocardioides sp. nov., isolated from Soil of Cynanchum wilfordii Hemsley rhizosphere.</title>
        <authorList>
            <person name="Lee J.-S."/>
            <person name="Suh M.K."/>
            <person name="Kim J.-S."/>
        </authorList>
    </citation>
    <scope>NUCLEOTIDE SEQUENCE</scope>
    <source>
        <strain evidence="5">KCTC 19275</strain>
    </source>
</reference>
<organism evidence="5 6">
    <name type="scientific">Nocardioides islandensis</name>
    <dbReference type="NCBI Taxonomy" id="433663"/>
    <lineage>
        <taxon>Bacteria</taxon>
        <taxon>Bacillati</taxon>
        <taxon>Actinomycetota</taxon>
        <taxon>Actinomycetes</taxon>
        <taxon>Propionibacteriales</taxon>
        <taxon>Nocardioidaceae</taxon>
        <taxon>Nocardioides</taxon>
    </lineage>
</organism>
<gene>
    <name evidence="5" type="ORF">ISU07_07055</name>
</gene>
<name>A0A930YC77_9ACTN</name>
<dbReference type="SUPFAM" id="SSF53590">
    <property type="entry name" value="Nucleoside hydrolase"/>
    <property type="match status" value="1"/>
</dbReference>
<evidence type="ECO:0000256" key="3">
    <source>
        <dbReference type="SAM" id="SignalP"/>
    </source>
</evidence>
<protein>
    <submittedName>
        <fullName evidence="5">Nucleoside hydrolase</fullName>
    </submittedName>
</protein>
<feature type="chain" id="PRO_5038876462" evidence="3">
    <location>
        <begin position="21"/>
        <end position="474"/>
    </location>
</feature>
<evidence type="ECO:0000313" key="6">
    <source>
        <dbReference type="Proteomes" id="UP000640489"/>
    </source>
</evidence>
<dbReference type="EMBL" id="JADKPN010000002">
    <property type="protein sequence ID" value="MBF4762881.1"/>
    <property type="molecule type" value="Genomic_DNA"/>
</dbReference>
<dbReference type="Pfam" id="PF01156">
    <property type="entry name" value="IU_nuc_hydro"/>
    <property type="match status" value="1"/>
</dbReference>
<dbReference type="PANTHER" id="PTHR12304:SF46">
    <property type="entry name" value="INOSINE-ADENOSINE-GUANOSINE-NUCLEOSIDE HYDROLASE"/>
    <property type="match status" value="1"/>
</dbReference>
<dbReference type="GO" id="GO:0005829">
    <property type="term" value="C:cytosol"/>
    <property type="evidence" value="ECO:0007669"/>
    <property type="project" value="TreeGrafter"/>
</dbReference>
<feature type="domain" description="Inosine/uridine-preferring nucleoside hydrolase" evidence="4">
    <location>
        <begin position="36"/>
        <end position="314"/>
    </location>
</feature>
<comment type="caution">
    <text evidence="5">The sequence shown here is derived from an EMBL/GenBank/DDBJ whole genome shotgun (WGS) entry which is preliminary data.</text>
</comment>
<dbReference type="InterPro" id="IPR023186">
    <property type="entry name" value="IUNH"/>
</dbReference>
<feature type="signal peptide" evidence="3">
    <location>
        <begin position="1"/>
        <end position="20"/>
    </location>
</feature>
<dbReference type="PROSITE" id="PS51257">
    <property type="entry name" value="PROKAR_LIPOPROTEIN"/>
    <property type="match status" value="1"/>
</dbReference>
<dbReference type="GO" id="GO:0008477">
    <property type="term" value="F:purine nucleosidase activity"/>
    <property type="evidence" value="ECO:0007669"/>
    <property type="project" value="TreeGrafter"/>
</dbReference>
<proteinExistence type="predicted"/>
<accession>A0A930YC77</accession>
<evidence type="ECO:0000256" key="2">
    <source>
        <dbReference type="ARBA" id="ARBA00023295"/>
    </source>
</evidence>
<sequence length="474" mass="49715">MSLSKVVAATLLVAALTACEDASPLVEQPATVPVVLDYSTTPSDIGALLYLASDPGVDLLAVTLPGTGEADCAPGTRNTRQLLAIAGRPDVPVGCGRDRPLSGHRDWPDEWRRAANALPRIPVQRLGQGPVVDAEAMLPDVLERAGRPVTVVAVGPLTNIAVTLAAHPELASTIERIVVMGGAVDVAGNVPDAPSAEWNLYIDPEAARIVLGSGVPVLLVPLDATNDVPFGRTELLRLGLLETPAGVAEYQRMSAQTFFDGAFMWDELAAVATMRPETVTVERRRLVVDADGATLARDDGSPVDVAVAADPAAFDHEFRRVLNGGSLPPIPPLTSEELGYLTALSAGLRRAEAQAQASFEALADADVHAQAAAFISGTVDAVAGLEADLRHRETPPGLTDAMTRLWATTDAIRAAEGDLLAAVPGVDGADVWAVIETVFEQVRPDATIEDLFAVTEELEDYSLLRGGPDLGLTQ</sequence>
<evidence type="ECO:0000313" key="5">
    <source>
        <dbReference type="EMBL" id="MBF4762881.1"/>
    </source>
</evidence>
<keyword evidence="2" id="KW-0326">Glycosidase</keyword>
<dbReference type="AlphaFoldDB" id="A0A930YC77"/>
<dbReference type="InterPro" id="IPR036452">
    <property type="entry name" value="Ribo_hydro-like"/>
</dbReference>
<evidence type="ECO:0000256" key="1">
    <source>
        <dbReference type="ARBA" id="ARBA00022801"/>
    </source>
</evidence>
<dbReference type="InterPro" id="IPR001910">
    <property type="entry name" value="Inosine/uridine_hydrolase_dom"/>
</dbReference>
<dbReference type="Proteomes" id="UP000640489">
    <property type="component" value="Unassembled WGS sequence"/>
</dbReference>
<keyword evidence="3" id="KW-0732">Signal</keyword>
<dbReference type="RefSeq" id="WP_194706045.1">
    <property type="nucleotide sequence ID" value="NZ_JADKPN010000002.1"/>
</dbReference>
<keyword evidence="6" id="KW-1185">Reference proteome</keyword>
<dbReference type="PANTHER" id="PTHR12304">
    <property type="entry name" value="INOSINE-URIDINE PREFERRING NUCLEOSIDE HYDROLASE"/>
    <property type="match status" value="1"/>
</dbReference>
<dbReference type="Gene3D" id="3.90.245.10">
    <property type="entry name" value="Ribonucleoside hydrolase-like"/>
    <property type="match status" value="1"/>
</dbReference>
<dbReference type="GO" id="GO:0006152">
    <property type="term" value="P:purine nucleoside catabolic process"/>
    <property type="evidence" value="ECO:0007669"/>
    <property type="project" value="TreeGrafter"/>
</dbReference>
<evidence type="ECO:0000259" key="4">
    <source>
        <dbReference type="Pfam" id="PF01156"/>
    </source>
</evidence>
<keyword evidence="1 5" id="KW-0378">Hydrolase</keyword>